<gene>
    <name evidence="2" type="ORF">K452DRAFT_283111</name>
</gene>
<dbReference type="EMBL" id="ML995475">
    <property type="protein sequence ID" value="KAF2146908.1"/>
    <property type="molecule type" value="Genomic_DNA"/>
</dbReference>
<dbReference type="OrthoDB" id="4850at2759"/>
<protein>
    <submittedName>
        <fullName evidence="2">Uncharacterized protein</fullName>
    </submittedName>
</protein>
<dbReference type="PANTHER" id="PTHR37948">
    <property type="entry name" value="ZGC:113208"/>
    <property type="match status" value="1"/>
</dbReference>
<dbReference type="Proteomes" id="UP000799438">
    <property type="component" value="Unassembled WGS sequence"/>
</dbReference>
<accession>A0A6A6BSY7</accession>
<feature type="region of interest" description="Disordered" evidence="1">
    <location>
        <begin position="26"/>
        <end position="114"/>
    </location>
</feature>
<organism evidence="2 3">
    <name type="scientific">Aplosporella prunicola CBS 121167</name>
    <dbReference type="NCBI Taxonomy" id="1176127"/>
    <lineage>
        <taxon>Eukaryota</taxon>
        <taxon>Fungi</taxon>
        <taxon>Dikarya</taxon>
        <taxon>Ascomycota</taxon>
        <taxon>Pezizomycotina</taxon>
        <taxon>Dothideomycetes</taxon>
        <taxon>Dothideomycetes incertae sedis</taxon>
        <taxon>Botryosphaeriales</taxon>
        <taxon>Aplosporellaceae</taxon>
        <taxon>Aplosporella</taxon>
    </lineage>
</organism>
<name>A0A6A6BSY7_9PEZI</name>
<dbReference type="PANTHER" id="PTHR37948:SF1">
    <property type="entry name" value="BLL5189 PROTEIN"/>
    <property type="match status" value="1"/>
</dbReference>
<dbReference type="RefSeq" id="XP_033402616.1">
    <property type="nucleotide sequence ID" value="XM_033539715.1"/>
</dbReference>
<proteinExistence type="predicted"/>
<reference evidence="2" key="1">
    <citation type="journal article" date="2020" name="Stud. Mycol.">
        <title>101 Dothideomycetes genomes: a test case for predicting lifestyles and emergence of pathogens.</title>
        <authorList>
            <person name="Haridas S."/>
            <person name="Albert R."/>
            <person name="Binder M."/>
            <person name="Bloem J."/>
            <person name="Labutti K."/>
            <person name="Salamov A."/>
            <person name="Andreopoulos B."/>
            <person name="Baker S."/>
            <person name="Barry K."/>
            <person name="Bills G."/>
            <person name="Bluhm B."/>
            <person name="Cannon C."/>
            <person name="Castanera R."/>
            <person name="Culley D."/>
            <person name="Daum C."/>
            <person name="Ezra D."/>
            <person name="Gonzalez J."/>
            <person name="Henrissat B."/>
            <person name="Kuo A."/>
            <person name="Liang C."/>
            <person name="Lipzen A."/>
            <person name="Lutzoni F."/>
            <person name="Magnuson J."/>
            <person name="Mondo S."/>
            <person name="Nolan M."/>
            <person name="Ohm R."/>
            <person name="Pangilinan J."/>
            <person name="Park H.-J."/>
            <person name="Ramirez L."/>
            <person name="Alfaro M."/>
            <person name="Sun H."/>
            <person name="Tritt A."/>
            <person name="Yoshinaga Y."/>
            <person name="Zwiers L.-H."/>
            <person name="Turgeon B."/>
            <person name="Goodwin S."/>
            <person name="Spatafora J."/>
            <person name="Crous P."/>
            <person name="Grigoriev I."/>
        </authorList>
    </citation>
    <scope>NUCLEOTIDE SEQUENCE</scope>
    <source>
        <strain evidence="2">CBS 121167</strain>
    </source>
</reference>
<evidence type="ECO:0000256" key="1">
    <source>
        <dbReference type="SAM" id="MobiDB-lite"/>
    </source>
</evidence>
<evidence type="ECO:0000313" key="3">
    <source>
        <dbReference type="Proteomes" id="UP000799438"/>
    </source>
</evidence>
<feature type="compositionally biased region" description="Polar residues" evidence="1">
    <location>
        <begin position="30"/>
        <end position="43"/>
    </location>
</feature>
<keyword evidence="3" id="KW-1185">Reference proteome</keyword>
<feature type="compositionally biased region" description="Polar residues" evidence="1">
    <location>
        <begin position="80"/>
        <end position="108"/>
    </location>
</feature>
<dbReference type="AlphaFoldDB" id="A0A6A6BSY7"/>
<dbReference type="GeneID" id="54297211"/>
<sequence length="331" mass="37580">MNAYETQRLKNIKRNQALVEQLGLEHNAAKLSTSRPKSSSTNAKPGKRRKLLTGQPTRTSARIASAGIRPSYAEDELDKSSASAGYQPRRAQSQNPQSARSVSPANTSAKRDPHPDLAAIKAGWTSWTSSAPPPTRDEHGTFHFADAPGFTPNKSPEEILREGCFGGSYFRPLYSKALGTTVEDDWRELPDEWIAGLDVQRYLTSPEYDAEVNKFKVACGQSIEEWEAAGWIAHEYDVRGWFQWFCRFWLGRRCDDDERQIGRWRKCVGETGRWRRILLKKYVAMGVRSVFDEGGDDDAKGDVSPVVHQTCHHWAYEVRQEALDRFWEEGR</sequence>
<evidence type="ECO:0000313" key="2">
    <source>
        <dbReference type="EMBL" id="KAF2146908.1"/>
    </source>
</evidence>